<dbReference type="InterPro" id="IPR001841">
    <property type="entry name" value="Znf_RING"/>
</dbReference>
<dbReference type="STRING" id="48699.ENSPLAP00000031759"/>
<reference evidence="9" key="2">
    <citation type="submission" date="2025-09" db="UniProtKB">
        <authorList>
            <consortium name="Ensembl"/>
        </authorList>
    </citation>
    <scope>IDENTIFICATION</scope>
</reference>
<dbReference type="SMART" id="SM00184">
    <property type="entry name" value="RING"/>
    <property type="match status" value="1"/>
</dbReference>
<dbReference type="Pfam" id="PF00622">
    <property type="entry name" value="SPRY"/>
    <property type="match status" value="1"/>
</dbReference>
<dbReference type="PROSITE" id="PS00518">
    <property type="entry name" value="ZF_RING_1"/>
    <property type="match status" value="1"/>
</dbReference>
<dbReference type="PRINTS" id="PR01407">
    <property type="entry name" value="BUTYPHLNCDUF"/>
</dbReference>
<evidence type="ECO:0000313" key="10">
    <source>
        <dbReference type="Proteomes" id="UP000261500"/>
    </source>
</evidence>
<dbReference type="FunFam" id="2.60.120.920:FF:000004">
    <property type="entry name" value="Butyrophilin subfamily 1 member A1"/>
    <property type="match status" value="1"/>
</dbReference>
<dbReference type="SUPFAM" id="SSF57850">
    <property type="entry name" value="RING/U-box"/>
    <property type="match status" value="1"/>
</dbReference>
<accession>A0A3B3W3K6</accession>
<dbReference type="Gene3D" id="2.60.120.920">
    <property type="match status" value="1"/>
</dbReference>
<protein>
    <submittedName>
        <fullName evidence="9">Nuclear factor 7, brain-like</fullName>
    </submittedName>
</protein>
<dbReference type="GO" id="GO:0008270">
    <property type="term" value="F:zinc ion binding"/>
    <property type="evidence" value="ECO:0007669"/>
    <property type="project" value="UniProtKB-KW"/>
</dbReference>
<dbReference type="SMART" id="SM00589">
    <property type="entry name" value="PRY"/>
    <property type="match status" value="1"/>
</dbReference>
<keyword evidence="10" id="KW-1185">Reference proteome</keyword>
<dbReference type="InterPro" id="IPR043136">
    <property type="entry name" value="B30.2/SPRY_sf"/>
</dbReference>
<dbReference type="InterPro" id="IPR003879">
    <property type="entry name" value="Butyrophylin_SPRY"/>
</dbReference>
<feature type="domain" description="RING-type" evidence="6">
    <location>
        <begin position="13"/>
        <end position="53"/>
    </location>
</feature>
<dbReference type="SUPFAM" id="SSF57845">
    <property type="entry name" value="B-box zinc-binding domain"/>
    <property type="match status" value="1"/>
</dbReference>
<dbReference type="InterPro" id="IPR017907">
    <property type="entry name" value="Znf_RING_CS"/>
</dbReference>
<dbReference type="InterPro" id="IPR003877">
    <property type="entry name" value="SPRY_dom"/>
</dbReference>
<dbReference type="InterPro" id="IPR027370">
    <property type="entry name" value="Znf-RING_euk"/>
</dbReference>
<feature type="domain" description="B box-type" evidence="7">
    <location>
        <begin position="90"/>
        <end position="130"/>
    </location>
</feature>
<dbReference type="InterPro" id="IPR001870">
    <property type="entry name" value="B30.2/SPRY"/>
</dbReference>
<dbReference type="PANTHER" id="PTHR24103">
    <property type="entry name" value="E3 UBIQUITIN-PROTEIN LIGASE TRIM"/>
    <property type="match status" value="1"/>
</dbReference>
<evidence type="ECO:0000259" key="6">
    <source>
        <dbReference type="PROSITE" id="PS50089"/>
    </source>
</evidence>
<dbReference type="Ensembl" id="ENSPLAT00000032151.1">
    <property type="protein sequence ID" value="ENSPLAP00000031759.1"/>
    <property type="gene ID" value="ENSPLAG00000023859.1"/>
</dbReference>
<feature type="coiled-coil region" evidence="5">
    <location>
        <begin position="131"/>
        <end position="158"/>
    </location>
</feature>
<dbReference type="InterPro" id="IPR013083">
    <property type="entry name" value="Znf_RING/FYVE/PHD"/>
</dbReference>
<keyword evidence="3" id="KW-0862">Zinc</keyword>
<dbReference type="CDD" id="cd12893">
    <property type="entry name" value="SPRY_PRY_TRIM35"/>
    <property type="match status" value="1"/>
</dbReference>
<dbReference type="Gene3D" id="3.30.40.10">
    <property type="entry name" value="Zinc/RING finger domain, C3HC4 (zinc finger)"/>
    <property type="match status" value="1"/>
</dbReference>
<dbReference type="GeneID" id="106955960"/>
<keyword evidence="5" id="KW-0175">Coiled coil</keyword>
<dbReference type="Pfam" id="PF13765">
    <property type="entry name" value="PRY"/>
    <property type="match status" value="1"/>
</dbReference>
<dbReference type="Proteomes" id="UP000261500">
    <property type="component" value="Unplaced"/>
</dbReference>
<evidence type="ECO:0000259" key="7">
    <source>
        <dbReference type="PROSITE" id="PS50119"/>
    </source>
</evidence>
<evidence type="ECO:0000256" key="1">
    <source>
        <dbReference type="ARBA" id="ARBA00022723"/>
    </source>
</evidence>
<dbReference type="SMART" id="SM00336">
    <property type="entry name" value="BBOX"/>
    <property type="match status" value="1"/>
</dbReference>
<dbReference type="InterPro" id="IPR000315">
    <property type="entry name" value="Znf_B-box"/>
</dbReference>
<dbReference type="SUPFAM" id="SSF49899">
    <property type="entry name" value="Concanavalin A-like lectins/glucanases"/>
    <property type="match status" value="1"/>
</dbReference>
<dbReference type="Pfam" id="PF13445">
    <property type="entry name" value="zf-RING_UBOX"/>
    <property type="match status" value="1"/>
</dbReference>
<feature type="coiled-coil region" evidence="5">
    <location>
        <begin position="191"/>
        <end position="237"/>
    </location>
</feature>
<evidence type="ECO:0000259" key="8">
    <source>
        <dbReference type="PROSITE" id="PS50188"/>
    </source>
</evidence>
<evidence type="ECO:0000256" key="5">
    <source>
        <dbReference type="SAM" id="Coils"/>
    </source>
</evidence>
<keyword evidence="1" id="KW-0479">Metal-binding</keyword>
<dbReference type="Pfam" id="PF00643">
    <property type="entry name" value="zf-B_box"/>
    <property type="match status" value="1"/>
</dbReference>
<dbReference type="KEGG" id="plai:106955960"/>
<dbReference type="Gene3D" id="3.30.160.60">
    <property type="entry name" value="Classic Zinc Finger"/>
    <property type="match status" value="1"/>
</dbReference>
<dbReference type="AlphaFoldDB" id="A0A3B3W3K6"/>
<dbReference type="InterPro" id="IPR013320">
    <property type="entry name" value="ConA-like_dom_sf"/>
</dbReference>
<evidence type="ECO:0000256" key="4">
    <source>
        <dbReference type="PROSITE-ProRule" id="PRU00024"/>
    </source>
</evidence>
<dbReference type="PROSITE" id="PS50089">
    <property type="entry name" value="ZF_RING_2"/>
    <property type="match status" value="1"/>
</dbReference>
<keyword evidence="2 4" id="KW-0863">Zinc-finger</keyword>
<evidence type="ECO:0000313" key="9">
    <source>
        <dbReference type="Ensembl" id="ENSPLAP00000031759.1"/>
    </source>
</evidence>
<dbReference type="RefSeq" id="XP_014901905.1">
    <property type="nucleotide sequence ID" value="XM_015046419.1"/>
</dbReference>
<evidence type="ECO:0000256" key="3">
    <source>
        <dbReference type="ARBA" id="ARBA00022833"/>
    </source>
</evidence>
<reference evidence="9" key="1">
    <citation type="submission" date="2025-08" db="UniProtKB">
        <authorList>
            <consortium name="Ensembl"/>
        </authorList>
    </citation>
    <scope>IDENTIFICATION</scope>
</reference>
<dbReference type="GeneTree" id="ENSGT00970000193390"/>
<dbReference type="InterPro" id="IPR006574">
    <property type="entry name" value="PRY"/>
</dbReference>
<dbReference type="SMART" id="SM00449">
    <property type="entry name" value="SPRY"/>
    <property type="match status" value="1"/>
</dbReference>
<dbReference type="PROSITE" id="PS50188">
    <property type="entry name" value="B302_SPRY"/>
    <property type="match status" value="1"/>
</dbReference>
<dbReference type="PROSITE" id="PS50119">
    <property type="entry name" value="ZF_BBOX"/>
    <property type="match status" value="1"/>
</dbReference>
<proteinExistence type="predicted"/>
<name>A0A3B3W3K6_9TELE</name>
<organism evidence="9 10">
    <name type="scientific">Poecilia latipinna</name>
    <name type="common">sailfin molly</name>
    <dbReference type="NCBI Taxonomy" id="48699"/>
    <lineage>
        <taxon>Eukaryota</taxon>
        <taxon>Metazoa</taxon>
        <taxon>Chordata</taxon>
        <taxon>Craniata</taxon>
        <taxon>Vertebrata</taxon>
        <taxon>Euteleostomi</taxon>
        <taxon>Actinopterygii</taxon>
        <taxon>Neopterygii</taxon>
        <taxon>Teleostei</taxon>
        <taxon>Neoteleostei</taxon>
        <taxon>Acanthomorphata</taxon>
        <taxon>Ovalentaria</taxon>
        <taxon>Atherinomorphae</taxon>
        <taxon>Cyprinodontiformes</taxon>
        <taxon>Poeciliidae</taxon>
        <taxon>Poeciliinae</taxon>
        <taxon>Poecilia</taxon>
    </lineage>
</organism>
<feature type="domain" description="B30.2/SPRY" evidence="8">
    <location>
        <begin position="279"/>
        <end position="469"/>
    </location>
</feature>
<dbReference type="InterPro" id="IPR050143">
    <property type="entry name" value="TRIM/RBCC"/>
</dbReference>
<sequence>MAERALFESYLSCHVCSETFRDPVSLSCNHSFCSSCLQKFWEQTGNKNCPICKRTSKEDPSINFSLKELADLFGEKKKGASTEMEREKKKEKVVCEKHSEVPYWFCKDEQRAVCPVCEFSLHQSHKVVPIEEAVSELKEQLKSDLKSLQDKRNKHKQVEKTYDDVIQHSKKQVLSTERRIRAEFNKPHQVLREEEESRLAALREEEEQKRKTIMGEMKRVEEQISSLSDSISAVEEELQKDNELFLSSYEATQSRARGQRSLPVPQLVSGALIDVAKHLGNLSFRVWEKMKDQVKFRPVILDPNTANGWIHLSDDLTSLRHGDTEQQLPDNPERNTKYWNVFGSEGFKSGKHSWNVEVGDHPRWTAGLAKESVDRKGERHASPENGIWCLLHHDGKYTNGVGETLKLKKSLQRIRVQLDYDMGTVSFYDSEDMTLIYTHRDTFTEKLFPYFNVSPAGDAKTSDLKICQLRFIFK</sequence>
<evidence type="ECO:0000256" key="2">
    <source>
        <dbReference type="ARBA" id="ARBA00022771"/>
    </source>
</evidence>